<dbReference type="Pfam" id="PF19783">
    <property type="entry name" value="DUF6268"/>
    <property type="match status" value="1"/>
</dbReference>
<dbReference type="RefSeq" id="WP_338393347.1">
    <property type="nucleotide sequence ID" value="NZ_AP025314.1"/>
</dbReference>
<dbReference type="InterPro" id="IPR046235">
    <property type="entry name" value="DUF6268"/>
</dbReference>
<reference evidence="3 4" key="1">
    <citation type="submission" date="2021-12" db="EMBL/GenBank/DDBJ databases">
        <title>Genome sequencing of bacteria with rrn-lacking chromosome and rrn-plasmid.</title>
        <authorList>
            <person name="Anda M."/>
            <person name="Iwasaki W."/>
        </authorList>
    </citation>
    <scope>NUCLEOTIDE SEQUENCE [LARGE SCALE GENOMIC DNA]</scope>
    <source>
        <strain evidence="3 4">DSM 100852</strain>
    </source>
</reference>
<evidence type="ECO:0000313" key="4">
    <source>
        <dbReference type="Proteomes" id="UP001348817"/>
    </source>
</evidence>
<accession>A0AAU9CFN7</accession>
<keyword evidence="4" id="KW-1185">Reference proteome</keyword>
<dbReference type="KEGG" id="fax:FUAX_04920"/>
<feature type="domain" description="DUF6268" evidence="2">
    <location>
        <begin position="25"/>
        <end position="270"/>
    </location>
</feature>
<dbReference type="AlphaFoldDB" id="A0AAU9CFN7"/>
<organism evidence="3 4">
    <name type="scientific">Fulvitalea axinellae</name>
    <dbReference type="NCBI Taxonomy" id="1182444"/>
    <lineage>
        <taxon>Bacteria</taxon>
        <taxon>Pseudomonadati</taxon>
        <taxon>Bacteroidota</taxon>
        <taxon>Cytophagia</taxon>
        <taxon>Cytophagales</taxon>
        <taxon>Persicobacteraceae</taxon>
        <taxon>Fulvitalea</taxon>
    </lineage>
</organism>
<evidence type="ECO:0000313" key="3">
    <source>
        <dbReference type="EMBL" id="BDD08060.1"/>
    </source>
</evidence>
<sequence length="299" mass="34339">MKKYFLLFLIFIGQKLYAQDFEMFSVQSSFFQKRDIKEKTQDDKVAYMDFSVALTIPQVFNNSETILAHTLEYSNLKTKTELVSNNSSNKYSSDFHSLAYNLNFNQKLNDKWRINIGLSPTLTSDFEEGLTKKDFTLLANALLLRMKSERLNYGFGLVFSNSLGRELLLPFAVLNYSTGRKTLNVTFPQKISLMFNTENKNVFYGFSAFLNGAQYNTNIRRQQFSFVTDRVSYSDLNLGGTLEFRLKGGIYARTSFGMAMFRALELQNESKDTIDVTPKNGLFFNTGIIFYPLRGKASK</sequence>
<dbReference type="Proteomes" id="UP001348817">
    <property type="component" value="Chromosome"/>
</dbReference>
<protein>
    <recommendedName>
        <fullName evidence="2">DUF6268 domain-containing protein</fullName>
    </recommendedName>
</protein>
<keyword evidence="1" id="KW-0732">Signal</keyword>
<gene>
    <name evidence="3" type="ORF">FUAX_04920</name>
</gene>
<dbReference type="EMBL" id="AP025314">
    <property type="protein sequence ID" value="BDD08060.1"/>
    <property type="molecule type" value="Genomic_DNA"/>
</dbReference>
<evidence type="ECO:0000259" key="2">
    <source>
        <dbReference type="Pfam" id="PF19783"/>
    </source>
</evidence>
<name>A0AAU9CFN7_9BACT</name>
<evidence type="ECO:0000256" key="1">
    <source>
        <dbReference type="SAM" id="SignalP"/>
    </source>
</evidence>
<proteinExistence type="predicted"/>
<feature type="signal peptide" evidence="1">
    <location>
        <begin position="1"/>
        <end position="18"/>
    </location>
</feature>
<feature type="chain" id="PRO_5043381219" description="DUF6268 domain-containing protein" evidence="1">
    <location>
        <begin position="19"/>
        <end position="299"/>
    </location>
</feature>